<dbReference type="PROSITE" id="PS51635">
    <property type="entry name" value="PNPLA"/>
    <property type="match status" value="1"/>
</dbReference>
<comment type="caution">
    <text evidence="4">Lacks conserved residue(s) required for the propagation of feature annotation.</text>
</comment>
<dbReference type="GO" id="GO:0016042">
    <property type="term" value="P:lipid catabolic process"/>
    <property type="evidence" value="ECO:0007669"/>
    <property type="project" value="UniProtKB-UniRule"/>
</dbReference>
<comment type="caution">
    <text evidence="6">The sequence shown here is derived from an EMBL/GenBank/DDBJ whole genome shotgun (WGS) entry which is preliminary data.</text>
</comment>
<name>A0A4R6SMQ7_LABRH</name>
<dbReference type="Proteomes" id="UP000295444">
    <property type="component" value="Unassembled WGS sequence"/>
</dbReference>
<keyword evidence="1 4" id="KW-0378">Hydrolase</keyword>
<dbReference type="Gene3D" id="3.40.1090.10">
    <property type="entry name" value="Cytosolic phospholipase A2 catalytic domain"/>
    <property type="match status" value="1"/>
</dbReference>
<evidence type="ECO:0000313" key="6">
    <source>
        <dbReference type="EMBL" id="TDQ05806.1"/>
    </source>
</evidence>
<dbReference type="PANTHER" id="PTHR14226">
    <property type="entry name" value="NEUROPATHY TARGET ESTERASE/SWISS CHEESE D.MELANOGASTER"/>
    <property type="match status" value="1"/>
</dbReference>
<evidence type="ECO:0000256" key="2">
    <source>
        <dbReference type="ARBA" id="ARBA00022963"/>
    </source>
</evidence>
<reference evidence="6 7" key="1">
    <citation type="submission" date="2019-03" db="EMBL/GenBank/DDBJ databases">
        <title>Genomic Encyclopedia of Type Strains, Phase IV (KMG-IV): sequencing the most valuable type-strain genomes for metagenomic binning, comparative biology and taxonomic classification.</title>
        <authorList>
            <person name="Goeker M."/>
        </authorList>
    </citation>
    <scope>NUCLEOTIDE SEQUENCE [LARGE SCALE GENOMIC DNA]</scope>
    <source>
        <strain evidence="6 7">DSM 45361</strain>
    </source>
</reference>
<evidence type="ECO:0000256" key="4">
    <source>
        <dbReference type="PROSITE-ProRule" id="PRU01161"/>
    </source>
</evidence>
<sequence>MLEILRSRLASGSKPGERDDDARVALAIEGGGSRGAYSNGMAAVVDELGLTPCFDAVYGSSAGSLTGAWLLGGQVHWGEIGWGDPRVMRGVTNPWRGLMLGPVVDTAHLVHTVYEAVPMNFDAIVASPIEFHPLATAGDTGEVFDLYKSIVDKPSLQRSLRASTGLPLLSGRPVRLDGRIMLDAGLIEQIPYRSALAQGATHVLVLRTRAADDQPGPPSPMENRVVLRYLNRVAPGAVPAWLGRLDRHREDEKVLAEHPGVLQIRPADGTPHVSRLSRNTRLLARAVGLGRHAARLVLQS</sequence>
<feature type="active site" description="Proton acceptor" evidence="4">
    <location>
        <position position="183"/>
    </location>
</feature>
<evidence type="ECO:0000313" key="7">
    <source>
        <dbReference type="Proteomes" id="UP000295444"/>
    </source>
</evidence>
<dbReference type="InterPro" id="IPR002641">
    <property type="entry name" value="PNPLA_dom"/>
</dbReference>
<feature type="short sequence motif" description="GXGXXG" evidence="4">
    <location>
        <begin position="30"/>
        <end position="35"/>
    </location>
</feature>
<dbReference type="InterPro" id="IPR050301">
    <property type="entry name" value="NTE"/>
</dbReference>
<protein>
    <submittedName>
        <fullName evidence="6">Putative patatin/cPLA2 family phospholipase</fullName>
    </submittedName>
</protein>
<dbReference type="PANTHER" id="PTHR14226:SF64">
    <property type="entry name" value="PNPLA DOMAIN-CONTAINING PROTEIN"/>
    <property type="match status" value="1"/>
</dbReference>
<accession>A0A4R6SMQ7</accession>
<dbReference type="Pfam" id="PF01734">
    <property type="entry name" value="Patatin"/>
    <property type="match status" value="1"/>
</dbReference>
<dbReference type="AlphaFoldDB" id="A0A4R6SMQ7"/>
<feature type="active site" description="Nucleophile" evidence="4">
    <location>
        <position position="61"/>
    </location>
</feature>
<organism evidence="6 7">
    <name type="scientific">Labedaea rhizosphaerae</name>
    <dbReference type="NCBI Taxonomy" id="598644"/>
    <lineage>
        <taxon>Bacteria</taxon>
        <taxon>Bacillati</taxon>
        <taxon>Actinomycetota</taxon>
        <taxon>Actinomycetes</taxon>
        <taxon>Pseudonocardiales</taxon>
        <taxon>Pseudonocardiaceae</taxon>
        <taxon>Labedaea</taxon>
    </lineage>
</organism>
<keyword evidence="7" id="KW-1185">Reference proteome</keyword>
<evidence type="ECO:0000256" key="3">
    <source>
        <dbReference type="ARBA" id="ARBA00023098"/>
    </source>
</evidence>
<dbReference type="GO" id="GO:0016787">
    <property type="term" value="F:hydrolase activity"/>
    <property type="evidence" value="ECO:0007669"/>
    <property type="project" value="UniProtKB-UniRule"/>
</dbReference>
<feature type="domain" description="PNPLA" evidence="5">
    <location>
        <begin position="26"/>
        <end position="196"/>
    </location>
</feature>
<dbReference type="SUPFAM" id="SSF52151">
    <property type="entry name" value="FabD/lysophospholipase-like"/>
    <property type="match status" value="1"/>
</dbReference>
<dbReference type="EMBL" id="SNXZ01000001">
    <property type="protein sequence ID" value="TDQ05806.1"/>
    <property type="molecule type" value="Genomic_DNA"/>
</dbReference>
<evidence type="ECO:0000259" key="5">
    <source>
        <dbReference type="PROSITE" id="PS51635"/>
    </source>
</evidence>
<proteinExistence type="predicted"/>
<keyword evidence="3 4" id="KW-0443">Lipid metabolism</keyword>
<evidence type="ECO:0000256" key="1">
    <source>
        <dbReference type="ARBA" id="ARBA00022801"/>
    </source>
</evidence>
<gene>
    <name evidence="6" type="ORF">EV186_1011784</name>
</gene>
<keyword evidence="2 4" id="KW-0442">Lipid degradation</keyword>
<feature type="short sequence motif" description="GXSXG" evidence="4">
    <location>
        <begin position="59"/>
        <end position="63"/>
    </location>
</feature>
<dbReference type="InterPro" id="IPR016035">
    <property type="entry name" value="Acyl_Trfase/lysoPLipase"/>
</dbReference>